<organism evidence="5 6">
    <name type="scientific">Phaseolus coccineus</name>
    <name type="common">Scarlet runner bean</name>
    <name type="synonym">Phaseolus multiflorus</name>
    <dbReference type="NCBI Taxonomy" id="3886"/>
    <lineage>
        <taxon>Eukaryota</taxon>
        <taxon>Viridiplantae</taxon>
        <taxon>Streptophyta</taxon>
        <taxon>Embryophyta</taxon>
        <taxon>Tracheophyta</taxon>
        <taxon>Spermatophyta</taxon>
        <taxon>Magnoliopsida</taxon>
        <taxon>eudicotyledons</taxon>
        <taxon>Gunneridae</taxon>
        <taxon>Pentapetalae</taxon>
        <taxon>rosids</taxon>
        <taxon>fabids</taxon>
        <taxon>Fabales</taxon>
        <taxon>Fabaceae</taxon>
        <taxon>Papilionoideae</taxon>
        <taxon>50 kb inversion clade</taxon>
        <taxon>NPAAA clade</taxon>
        <taxon>indigoferoid/millettioid clade</taxon>
        <taxon>Phaseoleae</taxon>
        <taxon>Phaseolus</taxon>
    </lineage>
</organism>
<keyword evidence="3" id="KW-1015">Disulfide bond</keyword>
<dbReference type="EMBL" id="JAYMYR010000005">
    <property type="protein sequence ID" value="KAK7364234.1"/>
    <property type="molecule type" value="Genomic_DNA"/>
</dbReference>
<evidence type="ECO:0000313" key="6">
    <source>
        <dbReference type="Proteomes" id="UP001374584"/>
    </source>
</evidence>
<dbReference type="GO" id="GO:0004867">
    <property type="term" value="F:serine-type endopeptidase inhibitor activity"/>
    <property type="evidence" value="ECO:0007669"/>
    <property type="project" value="UniProtKB-KW"/>
</dbReference>
<dbReference type="PANTHER" id="PTHR33107:SF21">
    <property type="entry name" value="KUNITZ FAMILY TRYPSIN AND PROTEASE INHIBITOR PROTEIN"/>
    <property type="match status" value="1"/>
</dbReference>
<dbReference type="PRINTS" id="PR00291">
    <property type="entry name" value="KUNITZINHBTR"/>
</dbReference>
<evidence type="ECO:0000256" key="1">
    <source>
        <dbReference type="ARBA" id="ARBA00022690"/>
    </source>
</evidence>
<name>A0AAN9RAV9_PHACN</name>
<dbReference type="CDD" id="cd23376">
    <property type="entry name" value="beta-trefoil_STI_DrTI"/>
    <property type="match status" value="1"/>
</dbReference>
<dbReference type="PANTHER" id="PTHR33107">
    <property type="entry name" value="KUNITZ TRYPSIN INHIBITOR 2"/>
    <property type="match status" value="1"/>
</dbReference>
<evidence type="ECO:0000256" key="2">
    <source>
        <dbReference type="ARBA" id="ARBA00022900"/>
    </source>
</evidence>
<dbReference type="Pfam" id="PF00197">
    <property type="entry name" value="Kunitz_legume"/>
    <property type="match status" value="1"/>
</dbReference>
<keyword evidence="6" id="KW-1185">Reference proteome</keyword>
<evidence type="ECO:0000256" key="4">
    <source>
        <dbReference type="SAM" id="SignalP"/>
    </source>
</evidence>
<dbReference type="Gene3D" id="2.80.10.50">
    <property type="match status" value="1"/>
</dbReference>
<evidence type="ECO:0000256" key="3">
    <source>
        <dbReference type="ARBA" id="ARBA00023157"/>
    </source>
</evidence>
<comment type="caution">
    <text evidence="5">The sequence shown here is derived from an EMBL/GenBank/DDBJ whole genome shotgun (WGS) entry which is preliminary data.</text>
</comment>
<proteinExistence type="predicted"/>
<keyword evidence="1" id="KW-0646">Protease inhibitor</keyword>
<sequence length="199" mass="21537">MKVALSLTLSFFLFAFTTNLPLAFSDVSEKVVDSQGRPIYSAAKYYILPFFSGPTGGGVAVGKVGNSKCDVTVLQTNDESDRGQTVKFSTLGTSSGTIFTDTPLDIAFADKPLCASSSKWVVVSDNFPETWVGIGGAEDHPGKKIMAGTFKIEKFDVGYKLVFCATTTTCYNIGRHDDVEGRRLVLTNNPFQFSFNYGS</sequence>
<gene>
    <name evidence="5" type="ORF">VNO80_12741</name>
</gene>
<reference evidence="5 6" key="1">
    <citation type="submission" date="2024-01" db="EMBL/GenBank/DDBJ databases">
        <title>The genomes of 5 underutilized Papilionoideae crops provide insights into root nodulation and disease resistanc.</title>
        <authorList>
            <person name="Jiang F."/>
        </authorList>
    </citation>
    <scope>NUCLEOTIDE SEQUENCE [LARGE SCALE GENOMIC DNA]</scope>
    <source>
        <strain evidence="5">JINMINGXINNONG_FW02</strain>
        <tissue evidence="5">Leaves</tissue>
    </source>
</reference>
<feature type="chain" id="PRO_5042949036" evidence="4">
    <location>
        <begin position="26"/>
        <end position="199"/>
    </location>
</feature>
<accession>A0AAN9RAV9</accession>
<dbReference type="AlphaFoldDB" id="A0AAN9RAV9"/>
<dbReference type="InterPro" id="IPR011065">
    <property type="entry name" value="Kunitz_inhibitor_STI-like_sf"/>
</dbReference>
<keyword evidence="4" id="KW-0732">Signal</keyword>
<feature type="signal peptide" evidence="4">
    <location>
        <begin position="1"/>
        <end position="25"/>
    </location>
</feature>
<dbReference type="InterPro" id="IPR002160">
    <property type="entry name" value="Prot_inh_Kunz-lg"/>
</dbReference>
<protein>
    <submittedName>
        <fullName evidence="5">Uncharacterized protein</fullName>
    </submittedName>
</protein>
<dbReference type="SUPFAM" id="SSF50386">
    <property type="entry name" value="STI-like"/>
    <property type="match status" value="1"/>
</dbReference>
<evidence type="ECO:0000313" key="5">
    <source>
        <dbReference type="EMBL" id="KAK7364234.1"/>
    </source>
</evidence>
<keyword evidence="2" id="KW-0722">Serine protease inhibitor</keyword>
<dbReference type="SMART" id="SM00452">
    <property type="entry name" value="STI"/>
    <property type="match status" value="1"/>
</dbReference>
<dbReference type="Proteomes" id="UP001374584">
    <property type="component" value="Unassembled WGS sequence"/>
</dbReference>